<dbReference type="Gene3D" id="3.30.450.20">
    <property type="entry name" value="PAS domain"/>
    <property type="match status" value="1"/>
</dbReference>
<dbReference type="PRINTS" id="PR00344">
    <property type="entry name" value="BCTRLSENSOR"/>
</dbReference>
<dbReference type="InterPro" id="IPR003594">
    <property type="entry name" value="HATPase_dom"/>
</dbReference>
<evidence type="ECO:0000256" key="9">
    <source>
        <dbReference type="ARBA" id="ARBA00022777"/>
    </source>
</evidence>
<keyword evidence="11 14" id="KW-1133">Transmembrane helix</keyword>
<keyword evidence="9 17" id="KW-0418">Kinase</keyword>
<dbReference type="Pfam" id="PF00672">
    <property type="entry name" value="HAMP"/>
    <property type="match status" value="1"/>
</dbReference>
<evidence type="ECO:0000256" key="2">
    <source>
        <dbReference type="ARBA" id="ARBA00004651"/>
    </source>
</evidence>
<dbReference type="Pfam" id="PF19312">
    <property type="entry name" value="NtrY_N"/>
    <property type="match status" value="1"/>
</dbReference>
<evidence type="ECO:0000256" key="5">
    <source>
        <dbReference type="ARBA" id="ARBA00022553"/>
    </source>
</evidence>
<dbReference type="InterPro" id="IPR003661">
    <property type="entry name" value="HisK_dim/P_dom"/>
</dbReference>
<keyword evidence="12" id="KW-0902">Two-component regulatory system</keyword>
<evidence type="ECO:0000256" key="7">
    <source>
        <dbReference type="ARBA" id="ARBA00022692"/>
    </source>
</evidence>
<dbReference type="PROSITE" id="PS50885">
    <property type="entry name" value="HAMP"/>
    <property type="match status" value="1"/>
</dbReference>
<dbReference type="InterPro" id="IPR036890">
    <property type="entry name" value="HATPase_C_sf"/>
</dbReference>
<feature type="transmembrane region" description="Helical" evidence="14">
    <location>
        <begin position="25"/>
        <end position="48"/>
    </location>
</feature>
<dbReference type="SUPFAM" id="SSF47384">
    <property type="entry name" value="Homodimeric domain of signal transducing histidine kinase"/>
    <property type="match status" value="1"/>
</dbReference>
<dbReference type="PROSITE" id="PS50109">
    <property type="entry name" value="HIS_KIN"/>
    <property type="match status" value="1"/>
</dbReference>
<dbReference type="GO" id="GO:0005886">
    <property type="term" value="C:plasma membrane"/>
    <property type="evidence" value="ECO:0007669"/>
    <property type="project" value="UniProtKB-SubCell"/>
</dbReference>
<dbReference type="RefSeq" id="WP_111515268.1">
    <property type="nucleotide sequence ID" value="NZ_QFYR01000002.1"/>
</dbReference>
<feature type="domain" description="Histidine kinase" evidence="15">
    <location>
        <begin position="502"/>
        <end position="721"/>
    </location>
</feature>
<comment type="caution">
    <text evidence="17">The sequence shown here is derived from an EMBL/GenBank/DDBJ whole genome shotgun (WGS) entry which is preliminary data.</text>
</comment>
<dbReference type="Pfam" id="PF02518">
    <property type="entry name" value="HATPase_c"/>
    <property type="match status" value="1"/>
</dbReference>
<keyword evidence="18" id="KW-1185">Reference proteome</keyword>
<keyword evidence="10" id="KW-0067">ATP-binding</keyword>
<dbReference type="Gene3D" id="6.10.340.10">
    <property type="match status" value="1"/>
</dbReference>
<keyword evidence="6" id="KW-0808">Transferase</keyword>
<dbReference type="SMART" id="SM00387">
    <property type="entry name" value="HATPase_c"/>
    <property type="match status" value="1"/>
</dbReference>
<organism evidence="17 18">
    <name type="scientific">Phenylobacterium deserti</name>
    <dbReference type="NCBI Taxonomy" id="1914756"/>
    <lineage>
        <taxon>Bacteria</taxon>
        <taxon>Pseudomonadati</taxon>
        <taxon>Pseudomonadota</taxon>
        <taxon>Alphaproteobacteria</taxon>
        <taxon>Caulobacterales</taxon>
        <taxon>Caulobacteraceae</taxon>
        <taxon>Phenylobacterium</taxon>
    </lineage>
</organism>
<sequence length="734" mass="79843">MALLAEHLWEGEGARRLWRALQSKVVLAIGYAVAVGLTGLAILLAASPPETGPVEPASELVLTLLAFNLILILALTTVVALRFAALVNARSRDAGARLHLRFVTMFALAAVAPAVVVALFMGVLVNQGMESWFSKRVQTVVENSATVFRSYLQDQQRYVGEHVTPMAADLNRDASLMRETPLRFNQFLEALASYHAFPAAYVIDREGRVLARAEASGAPPYVVPPQKAFDSAESGEIFAECCTSDTMRAVYRLNSFDDAFLYVVRPLEPDIIGRMREADSALAGYRDAARSRERIQTIFALSYAETALLVLIGAVWLGMAAANAISSPVSRLVQAAGRVAGGDLSARVDAESDPEEIAVLSRAFNSMTHDLQVQQEALRRAGEEAESRRQFIETVLAGVSAGVIGLDGEGRISAANRQAAILLALPGDHGRGRRLHEVAPEFAPLLNGDERETEIDVIRGRESRRLRVRASGADDGMVLTFDDITRLVTAQRNAAWRDVARRIAHEIKNPLTPIQLSAERLRKKYRKDVPPSELEVFDRCTDTIVRQVGDIGRMVDEFSAFARMPAPKFSEQDAAELLRAAVFAQRVASPELEVVLEEPEDLTLLADGRMLAQALTNLLKNAAEAIESRRSAAPRPDGRIVARLVSDESGVAFEVEDNGVGLPAKDRDRLTEPYVTTREKGTGLGLAIVKRIMEDHGGELELADARNGQGALAVLRLPASARVRPSGPAQKMMA</sequence>
<dbReference type="AlphaFoldDB" id="A0A328ADS1"/>
<keyword evidence="5" id="KW-0597">Phosphoprotein</keyword>
<keyword evidence="7 14" id="KW-0812">Transmembrane</keyword>
<name>A0A328ADS1_9CAUL</name>
<evidence type="ECO:0000256" key="1">
    <source>
        <dbReference type="ARBA" id="ARBA00000085"/>
    </source>
</evidence>
<evidence type="ECO:0000313" key="18">
    <source>
        <dbReference type="Proteomes" id="UP000249725"/>
    </source>
</evidence>
<dbReference type="CDD" id="cd06225">
    <property type="entry name" value="HAMP"/>
    <property type="match status" value="1"/>
</dbReference>
<dbReference type="EC" id="2.7.13.3" evidence="3"/>
<dbReference type="PANTHER" id="PTHR42878:SF13">
    <property type="entry name" value="HISTIDINE KINASE"/>
    <property type="match status" value="1"/>
</dbReference>
<dbReference type="SMART" id="SM00304">
    <property type="entry name" value="HAMP"/>
    <property type="match status" value="1"/>
</dbReference>
<keyword evidence="4" id="KW-1003">Cell membrane</keyword>
<dbReference type="GO" id="GO:0000156">
    <property type="term" value="F:phosphorelay response regulator activity"/>
    <property type="evidence" value="ECO:0007669"/>
    <property type="project" value="TreeGrafter"/>
</dbReference>
<dbReference type="GO" id="GO:0007234">
    <property type="term" value="P:osmosensory signaling via phosphorelay pathway"/>
    <property type="evidence" value="ECO:0007669"/>
    <property type="project" value="TreeGrafter"/>
</dbReference>
<comment type="subcellular location">
    <subcellularLocation>
        <location evidence="2">Cell membrane</location>
        <topology evidence="2">Multi-pass membrane protein</topology>
    </subcellularLocation>
</comment>
<dbReference type="SUPFAM" id="SSF55785">
    <property type="entry name" value="PYP-like sensor domain (PAS domain)"/>
    <property type="match status" value="1"/>
</dbReference>
<evidence type="ECO:0000256" key="6">
    <source>
        <dbReference type="ARBA" id="ARBA00022679"/>
    </source>
</evidence>
<dbReference type="PANTHER" id="PTHR42878">
    <property type="entry name" value="TWO-COMPONENT HISTIDINE KINASE"/>
    <property type="match status" value="1"/>
</dbReference>
<dbReference type="OrthoDB" id="9776727at2"/>
<evidence type="ECO:0000256" key="11">
    <source>
        <dbReference type="ARBA" id="ARBA00022989"/>
    </source>
</evidence>
<dbReference type="SMART" id="SM00388">
    <property type="entry name" value="HisKA"/>
    <property type="match status" value="1"/>
</dbReference>
<dbReference type="InterPro" id="IPR005467">
    <property type="entry name" value="His_kinase_dom"/>
</dbReference>
<feature type="transmembrane region" description="Helical" evidence="14">
    <location>
        <begin position="60"/>
        <end position="81"/>
    </location>
</feature>
<evidence type="ECO:0000256" key="3">
    <source>
        <dbReference type="ARBA" id="ARBA00012438"/>
    </source>
</evidence>
<feature type="domain" description="HAMP" evidence="16">
    <location>
        <begin position="323"/>
        <end position="376"/>
    </location>
</feature>
<dbReference type="EMBL" id="QFYR01000002">
    <property type="protein sequence ID" value="RAK52983.1"/>
    <property type="molecule type" value="Genomic_DNA"/>
</dbReference>
<evidence type="ECO:0000256" key="14">
    <source>
        <dbReference type="SAM" id="Phobius"/>
    </source>
</evidence>
<dbReference type="GO" id="GO:0000155">
    <property type="term" value="F:phosphorelay sensor kinase activity"/>
    <property type="evidence" value="ECO:0007669"/>
    <property type="project" value="InterPro"/>
</dbReference>
<evidence type="ECO:0000256" key="12">
    <source>
        <dbReference type="ARBA" id="ARBA00023012"/>
    </source>
</evidence>
<dbReference type="Proteomes" id="UP000249725">
    <property type="component" value="Unassembled WGS sequence"/>
</dbReference>
<dbReference type="InterPro" id="IPR036097">
    <property type="entry name" value="HisK_dim/P_sf"/>
</dbReference>
<dbReference type="PIRSF" id="PIRSF037532">
    <property type="entry name" value="STHK_NtrY"/>
    <property type="match status" value="1"/>
</dbReference>
<proteinExistence type="predicted"/>
<dbReference type="CDD" id="cd00082">
    <property type="entry name" value="HisKA"/>
    <property type="match status" value="1"/>
</dbReference>
<accession>A0A328ADS1</accession>
<evidence type="ECO:0000259" key="16">
    <source>
        <dbReference type="PROSITE" id="PS50885"/>
    </source>
</evidence>
<comment type="catalytic activity">
    <reaction evidence="1">
        <text>ATP + protein L-histidine = ADP + protein N-phospho-L-histidine.</text>
        <dbReference type="EC" id="2.7.13.3"/>
    </reaction>
</comment>
<gene>
    <name evidence="17" type="ORF">DJ018_12470</name>
</gene>
<dbReference type="SUPFAM" id="SSF158472">
    <property type="entry name" value="HAMP domain-like"/>
    <property type="match status" value="1"/>
</dbReference>
<dbReference type="Pfam" id="PF00512">
    <property type="entry name" value="HisKA"/>
    <property type="match status" value="1"/>
</dbReference>
<dbReference type="Gene3D" id="3.30.565.10">
    <property type="entry name" value="Histidine kinase-like ATPase, C-terminal domain"/>
    <property type="match status" value="1"/>
</dbReference>
<dbReference type="SUPFAM" id="SSF55874">
    <property type="entry name" value="ATPase domain of HSP90 chaperone/DNA topoisomerase II/histidine kinase"/>
    <property type="match status" value="1"/>
</dbReference>
<dbReference type="InterPro" id="IPR003660">
    <property type="entry name" value="HAMP_dom"/>
</dbReference>
<keyword evidence="13 14" id="KW-0472">Membrane</keyword>
<dbReference type="Gene3D" id="1.10.287.130">
    <property type="match status" value="1"/>
</dbReference>
<dbReference type="InterPro" id="IPR017232">
    <property type="entry name" value="NtrY"/>
</dbReference>
<evidence type="ECO:0000259" key="15">
    <source>
        <dbReference type="PROSITE" id="PS50109"/>
    </source>
</evidence>
<evidence type="ECO:0000313" key="17">
    <source>
        <dbReference type="EMBL" id="RAK52983.1"/>
    </source>
</evidence>
<evidence type="ECO:0000256" key="13">
    <source>
        <dbReference type="ARBA" id="ARBA00023136"/>
    </source>
</evidence>
<dbReference type="InterPro" id="IPR004358">
    <property type="entry name" value="Sig_transdc_His_kin-like_C"/>
</dbReference>
<reference evidence="18" key="1">
    <citation type="submission" date="2018-05" db="EMBL/GenBank/DDBJ databases">
        <authorList>
            <person name="Li X."/>
        </authorList>
    </citation>
    <scope>NUCLEOTIDE SEQUENCE [LARGE SCALE GENOMIC DNA]</scope>
    <source>
        <strain evidence="18">YIM 73061</strain>
    </source>
</reference>
<dbReference type="InterPro" id="IPR050351">
    <property type="entry name" value="BphY/WalK/GraS-like"/>
</dbReference>
<dbReference type="InterPro" id="IPR045671">
    <property type="entry name" value="NtrY-like_N"/>
</dbReference>
<dbReference type="InterPro" id="IPR035965">
    <property type="entry name" value="PAS-like_dom_sf"/>
</dbReference>
<protein>
    <recommendedName>
        <fullName evidence="3">histidine kinase</fullName>
        <ecNumber evidence="3">2.7.13.3</ecNumber>
    </recommendedName>
</protein>
<evidence type="ECO:0000256" key="4">
    <source>
        <dbReference type="ARBA" id="ARBA00022475"/>
    </source>
</evidence>
<evidence type="ECO:0000256" key="10">
    <source>
        <dbReference type="ARBA" id="ARBA00022840"/>
    </source>
</evidence>
<dbReference type="GO" id="GO:0030295">
    <property type="term" value="F:protein kinase activator activity"/>
    <property type="evidence" value="ECO:0007669"/>
    <property type="project" value="TreeGrafter"/>
</dbReference>
<feature type="transmembrane region" description="Helical" evidence="14">
    <location>
        <begin position="102"/>
        <end position="125"/>
    </location>
</feature>
<keyword evidence="8" id="KW-0547">Nucleotide-binding</keyword>
<dbReference type="GO" id="GO:0005524">
    <property type="term" value="F:ATP binding"/>
    <property type="evidence" value="ECO:0007669"/>
    <property type="project" value="UniProtKB-KW"/>
</dbReference>
<evidence type="ECO:0000256" key="8">
    <source>
        <dbReference type="ARBA" id="ARBA00022741"/>
    </source>
</evidence>